<reference evidence="3" key="1">
    <citation type="submission" date="2016-10" db="EMBL/GenBank/DDBJ databases">
        <authorList>
            <person name="Varghese N."/>
            <person name="Submissions S."/>
        </authorList>
    </citation>
    <scope>NUCLEOTIDE SEQUENCE [LARGE SCALE GENOMIC DNA]</scope>
    <source>
        <strain evidence="3">DSM 23676</strain>
    </source>
</reference>
<organism evidence="2 3">
    <name type="scientific">Brevibacterium siliguriense</name>
    <dbReference type="NCBI Taxonomy" id="1136497"/>
    <lineage>
        <taxon>Bacteria</taxon>
        <taxon>Bacillati</taxon>
        <taxon>Actinomycetota</taxon>
        <taxon>Actinomycetes</taxon>
        <taxon>Micrococcales</taxon>
        <taxon>Brevibacteriaceae</taxon>
        <taxon>Brevibacterium</taxon>
    </lineage>
</organism>
<name>A0A1H1R0T8_9MICO</name>
<protein>
    <submittedName>
        <fullName evidence="2">Uncharacterized conserved protein</fullName>
    </submittedName>
</protein>
<keyword evidence="1" id="KW-1133">Transmembrane helix</keyword>
<keyword evidence="1" id="KW-0812">Transmembrane</keyword>
<dbReference type="Gene3D" id="1.20.1440.20">
    <property type="entry name" value="LemA-like domain"/>
    <property type="match status" value="1"/>
</dbReference>
<evidence type="ECO:0000256" key="1">
    <source>
        <dbReference type="SAM" id="Phobius"/>
    </source>
</evidence>
<dbReference type="InterPro" id="IPR023353">
    <property type="entry name" value="LemA-like_dom_sf"/>
</dbReference>
<evidence type="ECO:0000313" key="2">
    <source>
        <dbReference type="EMBL" id="SDS29367.1"/>
    </source>
</evidence>
<evidence type="ECO:0000313" key="3">
    <source>
        <dbReference type="Proteomes" id="UP000199597"/>
    </source>
</evidence>
<keyword evidence="1" id="KW-0472">Membrane</keyword>
<proteinExistence type="predicted"/>
<dbReference type="Proteomes" id="UP000199597">
    <property type="component" value="Chromosome I"/>
</dbReference>
<feature type="transmembrane region" description="Helical" evidence="1">
    <location>
        <begin position="6"/>
        <end position="26"/>
    </location>
</feature>
<dbReference type="RefSeq" id="WP_092011698.1">
    <property type="nucleotide sequence ID" value="NZ_LT629766.1"/>
</dbReference>
<keyword evidence="3" id="KW-1185">Reference proteome</keyword>
<sequence>MTVVWFIVGGCVLAALIVLFVVLTVLRFNQLSMARSLCDEAKRQLIGEIRARHALVPAYIGTLQQIAGQDLSRLELALASAERAPFDHRGAAAENALTDAVNDAALIPAALTERSLTSDYARTQQAAVNEEIDTTIQLLHGQLQVLTERILAGARFYNTNVERYHRQRMRPIARLFGGVFKARDPFTVAIDGDGGPGAAGPASARMTP</sequence>
<dbReference type="AlphaFoldDB" id="A0A1H1R0T8"/>
<dbReference type="STRING" id="1136497.SAMN04489752_1395"/>
<gene>
    <name evidence="2" type="ORF">SAMN04489752_1395</name>
</gene>
<accession>A0A1H1R0T8</accession>
<dbReference type="EMBL" id="LT629766">
    <property type="protein sequence ID" value="SDS29367.1"/>
    <property type="molecule type" value="Genomic_DNA"/>
</dbReference>